<dbReference type="SMART" id="SM00409">
    <property type="entry name" value="IG"/>
    <property type="match status" value="1"/>
</dbReference>
<dbReference type="Pfam" id="PF13927">
    <property type="entry name" value="Ig_3"/>
    <property type="match status" value="1"/>
</dbReference>
<organism evidence="4 5">
    <name type="scientific">Acanthoscelides obtectus</name>
    <name type="common">Bean weevil</name>
    <name type="synonym">Bruchus obtectus</name>
    <dbReference type="NCBI Taxonomy" id="200917"/>
    <lineage>
        <taxon>Eukaryota</taxon>
        <taxon>Metazoa</taxon>
        <taxon>Ecdysozoa</taxon>
        <taxon>Arthropoda</taxon>
        <taxon>Hexapoda</taxon>
        <taxon>Insecta</taxon>
        <taxon>Pterygota</taxon>
        <taxon>Neoptera</taxon>
        <taxon>Endopterygota</taxon>
        <taxon>Coleoptera</taxon>
        <taxon>Polyphaga</taxon>
        <taxon>Cucujiformia</taxon>
        <taxon>Chrysomeloidea</taxon>
        <taxon>Chrysomelidae</taxon>
        <taxon>Bruchinae</taxon>
        <taxon>Bruchini</taxon>
        <taxon>Acanthoscelides</taxon>
    </lineage>
</organism>
<evidence type="ECO:0000256" key="1">
    <source>
        <dbReference type="ARBA" id="ARBA00023157"/>
    </source>
</evidence>
<evidence type="ECO:0000313" key="4">
    <source>
        <dbReference type="EMBL" id="CAH1981412.1"/>
    </source>
</evidence>
<dbReference type="PANTHER" id="PTHR10075">
    <property type="entry name" value="BASIGIN RELATED"/>
    <property type="match status" value="1"/>
</dbReference>
<accession>A0A9P0PDM3</accession>
<dbReference type="SUPFAM" id="SSF48726">
    <property type="entry name" value="Immunoglobulin"/>
    <property type="match status" value="2"/>
</dbReference>
<dbReference type="GO" id="GO:0007411">
    <property type="term" value="P:axon guidance"/>
    <property type="evidence" value="ECO:0007669"/>
    <property type="project" value="TreeGrafter"/>
</dbReference>
<dbReference type="FunFam" id="2.60.40.10:FF:000032">
    <property type="entry name" value="palladin isoform X1"/>
    <property type="match status" value="1"/>
</dbReference>
<dbReference type="GO" id="GO:0098632">
    <property type="term" value="F:cell-cell adhesion mediator activity"/>
    <property type="evidence" value="ECO:0007669"/>
    <property type="project" value="TreeGrafter"/>
</dbReference>
<keyword evidence="5" id="KW-1185">Reference proteome</keyword>
<dbReference type="InterPro" id="IPR036179">
    <property type="entry name" value="Ig-like_dom_sf"/>
</dbReference>
<dbReference type="EMBL" id="CAKOFQ010006908">
    <property type="protein sequence ID" value="CAH1981412.1"/>
    <property type="molecule type" value="Genomic_DNA"/>
</dbReference>
<dbReference type="InterPro" id="IPR007110">
    <property type="entry name" value="Ig-like_dom"/>
</dbReference>
<dbReference type="InterPro" id="IPR013783">
    <property type="entry name" value="Ig-like_fold"/>
</dbReference>
<dbReference type="AlphaFoldDB" id="A0A9P0PDM3"/>
<keyword evidence="2" id="KW-0393">Immunoglobulin domain</keyword>
<evidence type="ECO:0000256" key="2">
    <source>
        <dbReference type="ARBA" id="ARBA00023319"/>
    </source>
</evidence>
<dbReference type="SMART" id="SM00408">
    <property type="entry name" value="IGc2"/>
    <property type="match status" value="1"/>
</dbReference>
<dbReference type="Gene3D" id="2.60.40.10">
    <property type="entry name" value="Immunoglobulins"/>
    <property type="match status" value="2"/>
</dbReference>
<dbReference type="GO" id="GO:0030424">
    <property type="term" value="C:axon"/>
    <property type="evidence" value="ECO:0007669"/>
    <property type="project" value="TreeGrafter"/>
</dbReference>
<evidence type="ECO:0000313" key="5">
    <source>
        <dbReference type="Proteomes" id="UP001152888"/>
    </source>
</evidence>
<sequence length="148" mass="16584">MGDLEPEDRDRIRIQDNVLSISYLNDERDPGMYQCRASNTLKTKYSSAQLKVLAFKPSFKKHPLEFETYAQDGGNVTIKCNPEAAPRAKFVWKKDGNLIGAGGHRRVSEGGNLFISPISRDDEGLYTCTATNELGMDESKGRLIVLRE</sequence>
<dbReference type="OrthoDB" id="3666223at2759"/>
<dbReference type="InterPro" id="IPR003599">
    <property type="entry name" value="Ig_sub"/>
</dbReference>
<dbReference type="GO" id="GO:0070593">
    <property type="term" value="P:dendrite self-avoidance"/>
    <property type="evidence" value="ECO:0007669"/>
    <property type="project" value="TreeGrafter"/>
</dbReference>
<keyword evidence="1" id="KW-1015">Disulfide bond</keyword>
<dbReference type="GO" id="GO:0005886">
    <property type="term" value="C:plasma membrane"/>
    <property type="evidence" value="ECO:0007669"/>
    <property type="project" value="TreeGrafter"/>
</dbReference>
<proteinExistence type="predicted"/>
<dbReference type="GO" id="GO:0007156">
    <property type="term" value="P:homophilic cell adhesion via plasma membrane adhesion molecules"/>
    <property type="evidence" value="ECO:0007669"/>
    <property type="project" value="TreeGrafter"/>
</dbReference>
<evidence type="ECO:0000259" key="3">
    <source>
        <dbReference type="PROSITE" id="PS50835"/>
    </source>
</evidence>
<reference evidence="4" key="1">
    <citation type="submission" date="2022-03" db="EMBL/GenBank/DDBJ databases">
        <authorList>
            <person name="Sayadi A."/>
        </authorList>
    </citation>
    <scope>NUCLEOTIDE SEQUENCE</scope>
</reference>
<dbReference type="Proteomes" id="UP001152888">
    <property type="component" value="Unassembled WGS sequence"/>
</dbReference>
<gene>
    <name evidence="4" type="ORF">ACAOBT_LOCUS14467</name>
</gene>
<dbReference type="PROSITE" id="PS50835">
    <property type="entry name" value="IG_LIKE"/>
    <property type="match status" value="1"/>
</dbReference>
<dbReference type="InterPro" id="IPR003598">
    <property type="entry name" value="Ig_sub2"/>
</dbReference>
<feature type="domain" description="Ig-like" evidence="3">
    <location>
        <begin position="57"/>
        <end position="144"/>
    </location>
</feature>
<name>A0A9P0PDM3_ACAOB</name>
<comment type="caution">
    <text evidence="4">The sequence shown here is derived from an EMBL/GenBank/DDBJ whole genome shotgun (WGS) entry which is preliminary data.</text>
</comment>
<protein>
    <recommendedName>
        <fullName evidence="3">Ig-like domain-containing protein</fullName>
    </recommendedName>
</protein>
<dbReference type="PANTHER" id="PTHR10075:SF83">
    <property type="entry name" value="CONTACTIN"/>
    <property type="match status" value="1"/>
</dbReference>